<evidence type="ECO:0000313" key="9">
    <source>
        <dbReference type="EMBL" id="GID10534.1"/>
    </source>
</evidence>
<evidence type="ECO:0008006" key="11">
    <source>
        <dbReference type="Google" id="ProtNLM"/>
    </source>
</evidence>
<evidence type="ECO:0000256" key="7">
    <source>
        <dbReference type="SAM" id="MobiDB-lite"/>
    </source>
</evidence>
<organism evidence="9 10">
    <name type="scientific">Actinocatenispora rupis</name>
    <dbReference type="NCBI Taxonomy" id="519421"/>
    <lineage>
        <taxon>Bacteria</taxon>
        <taxon>Bacillati</taxon>
        <taxon>Actinomycetota</taxon>
        <taxon>Actinomycetes</taxon>
        <taxon>Micromonosporales</taxon>
        <taxon>Micromonosporaceae</taxon>
        <taxon>Actinocatenispora</taxon>
    </lineage>
</organism>
<dbReference type="EMBL" id="BOMB01000008">
    <property type="protein sequence ID" value="GID10534.1"/>
    <property type="molecule type" value="Genomic_DNA"/>
</dbReference>
<dbReference type="Gene3D" id="2.60.40.2880">
    <property type="entry name" value="MmpS1-5, C-terminal soluble domain"/>
    <property type="match status" value="1"/>
</dbReference>
<feature type="compositionally biased region" description="Pro residues" evidence="7">
    <location>
        <begin position="1"/>
        <end position="44"/>
    </location>
</feature>
<evidence type="ECO:0000256" key="6">
    <source>
        <dbReference type="ARBA" id="ARBA00023136"/>
    </source>
</evidence>
<feature type="transmembrane region" description="Helical" evidence="8">
    <location>
        <begin position="53"/>
        <end position="76"/>
    </location>
</feature>
<evidence type="ECO:0000256" key="5">
    <source>
        <dbReference type="ARBA" id="ARBA00022989"/>
    </source>
</evidence>
<feature type="compositionally biased region" description="Polar residues" evidence="7">
    <location>
        <begin position="144"/>
        <end position="162"/>
    </location>
</feature>
<comment type="caution">
    <text evidence="9">The sequence shown here is derived from an EMBL/GenBank/DDBJ whole genome shotgun (WGS) entry which is preliminary data.</text>
</comment>
<dbReference type="InterPro" id="IPR008693">
    <property type="entry name" value="MmpS"/>
</dbReference>
<feature type="region of interest" description="Disordered" evidence="7">
    <location>
        <begin position="78"/>
        <end position="163"/>
    </location>
</feature>
<dbReference type="AlphaFoldDB" id="A0A8J3N8P7"/>
<keyword evidence="10" id="KW-1185">Reference proteome</keyword>
<feature type="region of interest" description="Disordered" evidence="7">
    <location>
        <begin position="1"/>
        <end position="48"/>
    </location>
</feature>
<proteinExistence type="inferred from homology"/>
<dbReference type="InterPro" id="IPR038468">
    <property type="entry name" value="MmpS_C"/>
</dbReference>
<keyword evidence="6 8" id="KW-0472">Membrane</keyword>
<sequence length="223" mass="22709">MHSMPEIPPTPPTGSPYGQQPPYPPRPPYGGVPMPSPFPPVPPKPPKKKHTTAIVLSVVGGVLAVCIGGSMVAAIAGGSDPTPEEKAAAATATDKAQPAGTTAAAPAKKKSKAASPIPTKPKAKPKVTFEVSGSAPSGVDTMYGTDSDNRQGGDSSPWSTTMTRDDSGNVSYYFLTAQLQGGGDITCKILVDGKAIATGHASGGYNICQAQIVQGWTGGWKKV</sequence>
<dbReference type="GO" id="GO:0005886">
    <property type="term" value="C:plasma membrane"/>
    <property type="evidence" value="ECO:0007669"/>
    <property type="project" value="UniProtKB-SubCell"/>
</dbReference>
<feature type="compositionally biased region" description="Low complexity" evidence="7">
    <location>
        <begin position="88"/>
        <end position="106"/>
    </location>
</feature>
<reference evidence="9" key="1">
    <citation type="submission" date="2021-01" db="EMBL/GenBank/DDBJ databases">
        <title>Whole genome shotgun sequence of Actinocatenispora rupis NBRC 107355.</title>
        <authorList>
            <person name="Komaki H."/>
            <person name="Tamura T."/>
        </authorList>
    </citation>
    <scope>NUCLEOTIDE SEQUENCE</scope>
    <source>
        <strain evidence="9">NBRC 107355</strain>
    </source>
</reference>
<evidence type="ECO:0000256" key="8">
    <source>
        <dbReference type="SAM" id="Phobius"/>
    </source>
</evidence>
<gene>
    <name evidence="9" type="ORF">Aru02nite_14230</name>
</gene>
<keyword evidence="4 8" id="KW-0812">Transmembrane</keyword>
<keyword evidence="3" id="KW-1003">Cell membrane</keyword>
<name>A0A8J3N8P7_9ACTN</name>
<comment type="subcellular location">
    <subcellularLocation>
        <location evidence="1">Cell membrane</location>
    </subcellularLocation>
</comment>
<evidence type="ECO:0000256" key="3">
    <source>
        <dbReference type="ARBA" id="ARBA00022475"/>
    </source>
</evidence>
<evidence type="ECO:0000256" key="1">
    <source>
        <dbReference type="ARBA" id="ARBA00004236"/>
    </source>
</evidence>
<dbReference type="Proteomes" id="UP000612808">
    <property type="component" value="Unassembled WGS sequence"/>
</dbReference>
<protein>
    <recommendedName>
        <fullName evidence="11">MmpS family membrane protein</fullName>
    </recommendedName>
</protein>
<keyword evidence="5 8" id="KW-1133">Transmembrane helix</keyword>
<evidence type="ECO:0000313" key="10">
    <source>
        <dbReference type="Proteomes" id="UP000612808"/>
    </source>
</evidence>
<comment type="similarity">
    <text evidence="2">Belongs to the MmpS family.</text>
</comment>
<accession>A0A8J3N8P7</accession>
<dbReference type="Pfam" id="PF05423">
    <property type="entry name" value="Mycobact_memb"/>
    <property type="match status" value="1"/>
</dbReference>
<evidence type="ECO:0000256" key="2">
    <source>
        <dbReference type="ARBA" id="ARBA00007531"/>
    </source>
</evidence>
<evidence type="ECO:0000256" key="4">
    <source>
        <dbReference type="ARBA" id="ARBA00022692"/>
    </source>
</evidence>